<reference evidence="2 3" key="1">
    <citation type="submission" date="2022-06" db="EMBL/GenBank/DDBJ databases">
        <title>Endosaccharibacter gen. nov., sp. nov., endophytic bacteria isolated from sugarcane.</title>
        <authorList>
            <person name="Pitiwittayakul N."/>
            <person name="Yukphan P."/>
            <person name="Charoenyingcharoen P."/>
            <person name="Tanasupawat S."/>
        </authorList>
    </citation>
    <scope>NUCLEOTIDE SEQUENCE [LARGE SCALE GENOMIC DNA]</scope>
    <source>
        <strain evidence="2 3">KSS8</strain>
    </source>
</reference>
<proteinExistence type="predicted"/>
<evidence type="ECO:0000256" key="1">
    <source>
        <dbReference type="SAM" id="Phobius"/>
    </source>
</evidence>
<keyword evidence="1" id="KW-0812">Transmembrane</keyword>
<comment type="caution">
    <text evidence="2">The sequence shown here is derived from an EMBL/GenBank/DDBJ whole genome shotgun (WGS) entry which is preliminary data.</text>
</comment>
<feature type="transmembrane region" description="Helical" evidence="1">
    <location>
        <begin position="97"/>
        <end position="117"/>
    </location>
</feature>
<dbReference type="EMBL" id="JAMSKV010000001">
    <property type="protein sequence ID" value="MCQ8277111.1"/>
    <property type="molecule type" value="Genomic_DNA"/>
</dbReference>
<keyword evidence="3" id="KW-1185">Reference proteome</keyword>
<keyword evidence="1" id="KW-1133">Transmembrane helix</keyword>
<gene>
    <name evidence="2" type="ORF">NFI95_01425</name>
</gene>
<protein>
    <submittedName>
        <fullName evidence="2">Uncharacterized protein</fullName>
    </submittedName>
</protein>
<organism evidence="2 3">
    <name type="scientific">Endosaccharibacter trunci</name>
    <dbReference type="NCBI Taxonomy" id="2812733"/>
    <lineage>
        <taxon>Bacteria</taxon>
        <taxon>Pseudomonadati</taxon>
        <taxon>Pseudomonadota</taxon>
        <taxon>Alphaproteobacteria</taxon>
        <taxon>Acetobacterales</taxon>
        <taxon>Acetobacteraceae</taxon>
        <taxon>Endosaccharibacter</taxon>
    </lineage>
</organism>
<evidence type="ECO:0000313" key="2">
    <source>
        <dbReference type="EMBL" id="MCQ8277111.1"/>
    </source>
</evidence>
<evidence type="ECO:0000313" key="3">
    <source>
        <dbReference type="Proteomes" id="UP001524587"/>
    </source>
</evidence>
<dbReference type="RefSeq" id="WP_422862554.1">
    <property type="nucleotide sequence ID" value="NZ_JAMSKV010000001.1"/>
</dbReference>
<dbReference type="Proteomes" id="UP001524587">
    <property type="component" value="Unassembled WGS sequence"/>
</dbReference>
<keyword evidence="1" id="KW-0472">Membrane</keyword>
<accession>A0ABT1W4P2</accession>
<name>A0ABT1W4P2_9PROT</name>
<sequence>MQVLLLLLSWALARVHPLRILVSPILASEASWSAAFGMPPVAMLTGAVVARFAPSRRIVVVVTFLAASVEFGLHERAASAGPAGMLTALIADGREILLFQIGAPVLALLAAAALVPLNRLRLPSDRYSRPR</sequence>